<proteinExistence type="predicted"/>
<gene>
    <name evidence="2" type="ORF">GCM10010840_36830</name>
</gene>
<dbReference type="Proteomes" id="UP000639973">
    <property type="component" value="Unassembled WGS sequence"/>
</dbReference>
<evidence type="ECO:0000313" key="2">
    <source>
        <dbReference type="EMBL" id="GGL95391.1"/>
    </source>
</evidence>
<evidence type="ECO:0000259" key="1">
    <source>
        <dbReference type="Pfam" id="PF09848"/>
    </source>
</evidence>
<accession>A0ABQ2GHB2</accession>
<evidence type="ECO:0000313" key="3">
    <source>
        <dbReference type="Proteomes" id="UP000639973"/>
    </source>
</evidence>
<reference evidence="3" key="1">
    <citation type="journal article" date="2019" name="Int. J. Syst. Evol. Microbiol.">
        <title>The Global Catalogue of Microorganisms (GCM) 10K type strain sequencing project: providing services to taxonomists for standard genome sequencing and annotation.</title>
        <authorList>
            <consortium name="The Broad Institute Genomics Platform"/>
            <consortium name="The Broad Institute Genome Sequencing Center for Infectious Disease"/>
            <person name="Wu L."/>
            <person name="Ma J."/>
        </authorList>
    </citation>
    <scope>NUCLEOTIDE SEQUENCE [LARGE SCALE GENOMIC DNA]</scope>
    <source>
        <strain evidence="3">JCM 15442</strain>
    </source>
</reference>
<keyword evidence="3" id="KW-1185">Reference proteome</keyword>
<dbReference type="InterPro" id="IPR018647">
    <property type="entry name" value="SLFN_3-like_DNA/RNA_helicase"/>
</dbReference>
<comment type="caution">
    <text evidence="2">The sequence shown here is derived from an EMBL/GenBank/DDBJ whole genome shotgun (WGS) entry which is preliminary data.</text>
</comment>
<protein>
    <recommendedName>
        <fullName evidence="1">Schlafen group 3-like DNA/RNA helicase domain-containing protein</fullName>
    </recommendedName>
</protein>
<dbReference type="Pfam" id="PF09848">
    <property type="entry name" value="SLFN-g3_helicase"/>
    <property type="match status" value="1"/>
</dbReference>
<name>A0ABQ2GHB2_9DEIO</name>
<feature type="domain" description="Schlafen group 3-like DNA/RNA helicase" evidence="1">
    <location>
        <begin position="6"/>
        <end position="167"/>
    </location>
</feature>
<dbReference type="RefSeq" id="WP_188974406.1">
    <property type="nucleotide sequence ID" value="NZ_BMOL01000050.1"/>
</dbReference>
<organism evidence="2 3">
    <name type="scientific">Deinococcus aerolatus</name>
    <dbReference type="NCBI Taxonomy" id="522487"/>
    <lineage>
        <taxon>Bacteria</taxon>
        <taxon>Thermotogati</taxon>
        <taxon>Deinococcota</taxon>
        <taxon>Deinococci</taxon>
        <taxon>Deinococcales</taxon>
        <taxon>Deinococcaceae</taxon>
        <taxon>Deinococcus</taxon>
    </lineage>
</organism>
<dbReference type="EMBL" id="BMOL01000050">
    <property type="protein sequence ID" value="GGL95391.1"/>
    <property type="molecule type" value="Genomic_DNA"/>
</dbReference>
<sequence>MPGWAMLVGLIGEGQEIYIGEEGGLAGWNAALEGSEKSWILHAPEKITHLFPNAAQVLSNDALDLTVSLRSHLAEDLYRWVHALLDGEEEDARGLTGRVQSQGFEVYLTRDLEAAKAYVRTRYEDAEDKRYGLLASSKASNPNRALDTLDDFSDVLAERCAWLETQPDLLTQHTLFHWWALSTN</sequence>